<protein>
    <submittedName>
        <fullName evidence="2">Uncharacterized protein</fullName>
    </submittedName>
</protein>
<name>A0A2Z6PDM7_TRISU</name>
<feature type="region of interest" description="Disordered" evidence="1">
    <location>
        <begin position="63"/>
        <end position="102"/>
    </location>
</feature>
<evidence type="ECO:0000256" key="1">
    <source>
        <dbReference type="SAM" id="MobiDB-lite"/>
    </source>
</evidence>
<evidence type="ECO:0000313" key="3">
    <source>
        <dbReference type="Proteomes" id="UP000242715"/>
    </source>
</evidence>
<dbReference type="Proteomes" id="UP000242715">
    <property type="component" value="Unassembled WGS sequence"/>
</dbReference>
<keyword evidence="3" id="KW-1185">Reference proteome</keyword>
<reference evidence="3" key="1">
    <citation type="journal article" date="2017" name="Front. Plant Sci.">
        <title>Climate Clever Clovers: New Paradigm to Reduce the Environmental Footprint of Ruminants by Breeding Low Methanogenic Forages Utilizing Haplotype Variation.</title>
        <authorList>
            <person name="Kaur P."/>
            <person name="Appels R."/>
            <person name="Bayer P.E."/>
            <person name="Keeble-Gagnere G."/>
            <person name="Wang J."/>
            <person name="Hirakawa H."/>
            <person name="Shirasawa K."/>
            <person name="Vercoe P."/>
            <person name="Stefanova K."/>
            <person name="Durmic Z."/>
            <person name="Nichols P."/>
            <person name="Revell C."/>
            <person name="Isobe S.N."/>
            <person name="Edwards D."/>
            <person name="Erskine W."/>
        </authorList>
    </citation>
    <scope>NUCLEOTIDE SEQUENCE [LARGE SCALE GENOMIC DNA]</scope>
    <source>
        <strain evidence="3">cv. Daliak</strain>
    </source>
</reference>
<accession>A0A2Z6PDM7</accession>
<feature type="compositionally biased region" description="Polar residues" evidence="1">
    <location>
        <begin position="70"/>
        <end position="81"/>
    </location>
</feature>
<organism evidence="2 3">
    <name type="scientific">Trifolium subterraneum</name>
    <name type="common">Subterranean clover</name>
    <dbReference type="NCBI Taxonomy" id="3900"/>
    <lineage>
        <taxon>Eukaryota</taxon>
        <taxon>Viridiplantae</taxon>
        <taxon>Streptophyta</taxon>
        <taxon>Embryophyta</taxon>
        <taxon>Tracheophyta</taxon>
        <taxon>Spermatophyta</taxon>
        <taxon>Magnoliopsida</taxon>
        <taxon>eudicotyledons</taxon>
        <taxon>Gunneridae</taxon>
        <taxon>Pentapetalae</taxon>
        <taxon>rosids</taxon>
        <taxon>fabids</taxon>
        <taxon>Fabales</taxon>
        <taxon>Fabaceae</taxon>
        <taxon>Papilionoideae</taxon>
        <taxon>50 kb inversion clade</taxon>
        <taxon>NPAAA clade</taxon>
        <taxon>Hologalegina</taxon>
        <taxon>IRL clade</taxon>
        <taxon>Trifolieae</taxon>
        <taxon>Trifolium</taxon>
    </lineage>
</organism>
<dbReference type="AlphaFoldDB" id="A0A2Z6PDM7"/>
<sequence>MPPLGKRTRNRREIDNPLQPVIAMDSHQSKMSDYELSREERIRENRERMGKLGIFDISLSLKLKPNPSSRRTPSNAKSPISLNPPALSRRSSSVFAKIKMSR</sequence>
<evidence type="ECO:0000313" key="2">
    <source>
        <dbReference type="EMBL" id="GAU47355.1"/>
    </source>
</evidence>
<dbReference type="EMBL" id="DF974305">
    <property type="protein sequence ID" value="GAU47355.1"/>
    <property type="molecule type" value="Genomic_DNA"/>
</dbReference>
<proteinExistence type="predicted"/>
<gene>
    <name evidence="2" type="ORF">TSUD_190210</name>
</gene>